<comment type="similarity">
    <text evidence="2">Belongs to the bacterial solute-binding protein SsuA/TauA family.</text>
</comment>
<dbReference type="Pfam" id="PF13379">
    <property type="entry name" value="NMT1_2"/>
    <property type="match status" value="1"/>
</dbReference>
<evidence type="ECO:0000313" key="5">
    <source>
        <dbReference type="EMBL" id="MBC5996801.1"/>
    </source>
</evidence>
<evidence type="ECO:0000313" key="6">
    <source>
        <dbReference type="Proteomes" id="UP000609849"/>
    </source>
</evidence>
<evidence type="ECO:0000256" key="3">
    <source>
        <dbReference type="ARBA" id="ARBA00022729"/>
    </source>
</evidence>
<organism evidence="5 6">
    <name type="scientific">Romboutsia faecis</name>
    <dbReference type="NCBI Taxonomy" id="2764597"/>
    <lineage>
        <taxon>Bacteria</taxon>
        <taxon>Bacillati</taxon>
        <taxon>Bacillota</taxon>
        <taxon>Clostridia</taxon>
        <taxon>Peptostreptococcales</taxon>
        <taxon>Peptostreptococcaceae</taxon>
        <taxon>Romboutsia</taxon>
    </lineage>
</organism>
<feature type="chain" id="PRO_5047405731" evidence="4">
    <location>
        <begin position="26"/>
        <end position="347"/>
    </location>
</feature>
<dbReference type="Proteomes" id="UP000609849">
    <property type="component" value="Unassembled WGS sequence"/>
</dbReference>
<name>A0ABR7JQC2_9FIRM</name>
<dbReference type="PANTHER" id="PTHR30024:SF47">
    <property type="entry name" value="TAURINE-BINDING PERIPLASMIC PROTEIN"/>
    <property type="match status" value="1"/>
</dbReference>
<protein>
    <submittedName>
        <fullName evidence="5">ABC transporter substrate-binding protein</fullName>
    </submittedName>
</protein>
<comment type="caution">
    <text evidence="5">The sequence shown here is derived from an EMBL/GenBank/DDBJ whole genome shotgun (WGS) entry which is preliminary data.</text>
</comment>
<proteinExistence type="inferred from homology"/>
<dbReference type="EMBL" id="JACRWE010000003">
    <property type="protein sequence ID" value="MBC5996801.1"/>
    <property type="molecule type" value="Genomic_DNA"/>
</dbReference>
<comment type="subcellular location">
    <subcellularLocation>
        <location evidence="1">Periplasm</location>
    </subcellularLocation>
</comment>
<feature type="signal peptide" evidence="4">
    <location>
        <begin position="1"/>
        <end position="25"/>
    </location>
</feature>
<reference evidence="5 6" key="1">
    <citation type="submission" date="2020-08" db="EMBL/GenBank/DDBJ databases">
        <authorList>
            <person name="Liu C."/>
            <person name="Sun Q."/>
        </authorList>
    </citation>
    <scope>NUCLEOTIDE SEQUENCE [LARGE SCALE GENOMIC DNA]</scope>
    <source>
        <strain evidence="5 6">NSJ-18</strain>
    </source>
</reference>
<dbReference type="RefSeq" id="WP_153971730.1">
    <property type="nucleotide sequence ID" value="NZ_JACRWE010000003.1"/>
</dbReference>
<dbReference type="SUPFAM" id="SSF53850">
    <property type="entry name" value="Periplasmic binding protein-like II"/>
    <property type="match status" value="1"/>
</dbReference>
<accession>A0ABR7JQC2</accession>
<dbReference type="Gene3D" id="3.40.190.10">
    <property type="entry name" value="Periplasmic binding protein-like II"/>
    <property type="match status" value="2"/>
</dbReference>
<dbReference type="PANTHER" id="PTHR30024">
    <property type="entry name" value="ALIPHATIC SULFONATES-BINDING PROTEIN-RELATED"/>
    <property type="match status" value="1"/>
</dbReference>
<keyword evidence="6" id="KW-1185">Reference proteome</keyword>
<evidence type="ECO:0000256" key="4">
    <source>
        <dbReference type="SAM" id="SignalP"/>
    </source>
</evidence>
<evidence type="ECO:0000256" key="2">
    <source>
        <dbReference type="ARBA" id="ARBA00010742"/>
    </source>
</evidence>
<gene>
    <name evidence="5" type="ORF">H8923_08520</name>
</gene>
<keyword evidence="3 4" id="KW-0732">Signal</keyword>
<sequence>MFKKLVSVASSLALGVVCLTGCSQNNTNKTTTEKTELDKVTIAEVTHSVFYAPQYAAISQGFFEDEGIEVDLINTQGADKTMAALISGEADIGLMGPEASIYVYNQGSDDYAINFAQLTQRDGSFLVSREKNDNFSYEDLKGTEILGGRKGGVPLMTLEYVLKQHGLSIGEDDPSADVNVRTDVQFGVMAGAFAAGEADYTTAFEPTASQLEKDGSGYVVASIGADSGEIPFTAYSATKSYMEQNKDLVQRFTNALYKAQQWIQTASDEDVAKAMQPFFEDNSIDDLIIVAQKYREIDAWCSEPVLSEESLNNLMKVMETADQLDQRPPYSSIVTTEFAENAVNNTK</sequence>
<evidence type="ECO:0000256" key="1">
    <source>
        <dbReference type="ARBA" id="ARBA00004418"/>
    </source>
</evidence>